<evidence type="ECO:0000313" key="5">
    <source>
        <dbReference type="Proteomes" id="UP000197058"/>
    </source>
</evidence>
<feature type="transmembrane region" description="Helical" evidence="2">
    <location>
        <begin position="14"/>
        <end position="41"/>
    </location>
</feature>
<keyword evidence="2" id="KW-0472">Membrane</keyword>
<gene>
    <name evidence="4" type="ORF">CEP64_09445</name>
</gene>
<dbReference type="EMBL" id="CP022046">
    <property type="protein sequence ID" value="ASE34807.1"/>
    <property type="molecule type" value="Genomic_DNA"/>
</dbReference>
<evidence type="ECO:0000256" key="1">
    <source>
        <dbReference type="ARBA" id="ARBA00022729"/>
    </source>
</evidence>
<evidence type="ECO:0000313" key="4">
    <source>
        <dbReference type="EMBL" id="ASE34807.1"/>
    </source>
</evidence>
<dbReference type="PROSITE" id="PS51257">
    <property type="entry name" value="PROKAR_LIPOPROTEIN"/>
    <property type="match status" value="1"/>
</dbReference>
<dbReference type="InterPro" id="IPR029050">
    <property type="entry name" value="Immunoprotect_excell_Ig-like"/>
</dbReference>
<name>A0AAI8DJ86_MAMSC</name>
<dbReference type="Proteomes" id="UP000197058">
    <property type="component" value="Chromosome"/>
</dbReference>
<keyword evidence="2" id="KW-1133">Transmembrane helix</keyword>
<evidence type="ECO:0000259" key="3">
    <source>
        <dbReference type="Pfam" id="PF11611"/>
    </source>
</evidence>
<reference evidence="5" key="1">
    <citation type="submission" date="2017-06" db="EMBL/GenBank/DDBJ databases">
        <title>FDA dAtabase for Regulatory Grade micrObial Sequences (FDA-ARGOS): Supporting development and validation of Infectious Disease Dx tests.</title>
        <authorList>
            <person name="Goldberg B."/>
            <person name="Campos J."/>
            <person name="Tallon L."/>
            <person name="Sadzewicz L."/>
            <person name="Sengamalay N."/>
            <person name="Ott S."/>
            <person name="Godinez A."/>
            <person name="Nagaraj S."/>
            <person name="Vavikolanu K."/>
            <person name="Nadendla S."/>
            <person name="George J."/>
            <person name="Geyer C."/>
            <person name="Sichtig H."/>
        </authorList>
    </citation>
    <scope>NUCLEOTIDE SEQUENCE [LARGE SCALE GENOMIC DNA]</scope>
    <source>
        <strain evidence="5">FDAARGOS_285</strain>
    </source>
</reference>
<evidence type="ECO:0000256" key="2">
    <source>
        <dbReference type="SAM" id="Phobius"/>
    </source>
</evidence>
<keyword evidence="1" id="KW-0732">Signal</keyword>
<sequence>MDKGNQRIESGNGWLYALLGCLGGIMIVITIVGVILILFFFAIDEEINEKEEVHIARKEISNKIYELGDTVKNDGVEITLVKAEFVKPTDDLDFPPNNGKALKVYFKFKNNNDAQVLIQNDGFSMKVNGENYQEWFGNSDRAVGFSHQLNKDNTGSGYIVYDVPDNDKYTLEMNFMPNIEPTQAKWEINSSSISTVNNTSNKYTVESSDIEQ</sequence>
<feature type="domain" description="DUF4352" evidence="3">
    <location>
        <begin position="65"/>
        <end position="174"/>
    </location>
</feature>
<dbReference type="Pfam" id="PF11611">
    <property type="entry name" value="DUF4352"/>
    <property type="match status" value="1"/>
</dbReference>
<accession>A0AAI8DJ86</accession>
<proteinExistence type="predicted"/>
<keyword evidence="2" id="KW-0812">Transmembrane</keyword>
<dbReference type="AlphaFoldDB" id="A0AAI8DJ86"/>
<dbReference type="RefSeq" id="WP_058591595.1">
    <property type="nucleotide sequence ID" value="NZ_CAJVGN010000001.1"/>
</dbReference>
<dbReference type="Gene3D" id="2.60.40.1240">
    <property type="match status" value="1"/>
</dbReference>
<protein>
    <submittedName>
        <fullName evidence="4">DUF4352 domain-containing protein</fullName>
    </submittedName>
</protein>
<organism evidence="4 5">
    <name type="scientific">Mammaliicoccus sciuri</name>
    <name type="common">Staphylococcus sciuri</name>
    <dbReference type="NCBI Taxonomy" id="1296"/>
    <lineage>
        <taxon>Bacteria</taxon>
        <taxon>Bacillati</taxon>
        <taxon>Bacillota</taxon>
        <taxon>Bacilli</taxon>
        <taxon>Bacillales</taxon>
        <taxon>Staphylococcaceae</taxon>
        <taxon>Mammaliicoccus</taxon>
    </lineage>
</organism>
<dbReference type="InterPro" id="IPR029051">
    <property type="entry name" value="DUF4352"/>
</dbReference>
<dbReference type="KEGG" id="sscu:CEP64_09445"/>